<dbReference type="EMBL" id="BART01040184">
    <property type="protein sequence ID" value="GAH26878.1"/>
    <property type="molecule type" value="Genomic_DNA"/>
</dbReference>
<dbReference type="AlphaFoldDB" id="X1G1G9"/>
<gene>
    <name evidence="1" type="ORF">S01H4_65574</name>
</gene>
<reference evidence="1" key="1">
    <citation type="journal article" date="2014" name="Front. Microbiol.">
        <title>High frequency of phylogenetically diverse reductive dehalogenase-homologous genes in deep subseafloor sedimentary metagenomes.</title>
        <authorList>
            <person name="Kawai M."/>
            <person name="Futagami T."/>
            <person name="Toyoda A."/>
            <person name="Takaki Y."/>
            <person name="Nishi S."/>
            <person name="Hori S."/>
            <person name="Arai W."/>
            <person name="Tsubouchi T."/>
            <person name="Morono Y."/>
            <person name="Uchiyama I."/>
            <person name="Ito T."/>
            <person name="Fujiyama A."/>
            <person name="Inagaki F."/>
            <person name="Takami H."/>
        </authorList>
    </citation>
    <scope>NUCLEOTIDE SEQUENCE</scope>
    <source>
        <strain evidence="1">Expedition CK06-06</strain>
    </source>
</reference>
<proteinExistence type="predicted"/>
<accession>X1G1G9</accession>
<organism evidence="1">
    <name type="scientific">marine sediment metagenome</name>
    <dbReference type="NCBI Taxonomy" id="412755"/>
    <lineage>
        <taxon>unclassified sequences</taxon>
        <taxon>metagenomes</taxon>
        <taxon>ecological metagenomes</taxon>
    </lineage>
</organism>
<dbReference type="InterPro" id="IPR029063">
    <property type="entry name" value="SAM-dependent_MTases_sf"/>
</dbReference>
<comment type="caution">
    <text evidence="1">The sequence shown here is derived from an EMBL/GenBank/DDBJ whole genome shotgun (WGS) entry which is preliminary data.</text>
</comment>
<sequence length="102" mass="12007">LENFKTFGVEDRILFKQAKSSDLPFQFRWLPVSALIDGAHDFESVLTDWSNCSKYCKIIMFHDYSDASHWKDIKKVVDQYALKNNEYEVLANVKHCIAFLRK</sequence>
<name>X1G1G9_9ZZZZ</name>
<dbReference type="Gene3D" id="3.40.50.150">
    <property type="entry name" value="Vaccinia Virus protein VP39"/>
    <property type="match status" value="1"/>
</dbReference>
<feature type="non-terminal residue" evidence="1">
    <location>
        <position position="1"/>
    </location>
</feature>
<evidence type="ECO:0000313" key="1">
    <source>
        <dbReference type="EMBL" id="GAH26878.1"/>
    </source>
</evidence>
<feature type="non-terminal residue" evidence="1">
    <location>
        <position position="102"/>
    </location>
</feature>
<protein>
    <submittedName>
        <fullName evidence="1">Uncharacterized protein</fullName>
    </submittedName>
</protein>